<dbReference type="Pfam" id="PF02625">
    <property type="entry name" value="XdhC_CoxI"/>
    <property type="match status" value="1"/>
</dbReference>
<evidence type="ECO:0000259" key="3">
    <source>
        <dbReference type="Pfam" id="PF13478"/>
    </source>
</evidence>
<dbReference type="EMBL" id="JACHXZ010000004">
    <property type="protein sequence ID" value="MBB3169487.1"/>
    <property type="molecule type" value="Genomic_DNA"/>
</dbReference>
<comment type="caution">
    <text evidence="4">The sequence shown here is derived from an EMBL/GenBank/DDBJ whole genome shotgun (WGS) entry which is preliminary data.</text>
</comment>
<dbReference type="InterPro" id="IPR003777">
    <property type="entry name" value="XdhC_CoxI"/>
</dbReference>
<dbReference type="Pfam" id="PF13478">
    <property type="entry name" value="XdhC_C"/>
    <property type="match status" value="1"/>
</dbReference>
<evidence type="ECO:0000256" key="1">
    <source>
        <dbReference type="SAM" id="MobiDB-lite"/>
    </source>
</evidence>
<dbReference type="PANTHER" id="PTHR30388">
    <property type="entry name" value="ALDEHYDE OXIDOREDUCTASE MOLYBDENUM COFACTOR ASSEMBLY PROTEIN"/>
    <property type="match status" value="1"/>
</dbReference>
<sequence>MKRLNWAQAINHCQQAGRGYVIATVVQAQGSTPRDGGSKMVIDAERSYDTLGGGQLEFMVQQSAREMLARNEAAQTLQPFHLAAQANQCCGGAVTVMLECFPACDWQLTIFGAGHVAKALLAIVGELPMQVRVIDSRPSMLDGALPANCRFDVCEDPVAEVPNLPDNGWVLLLTHDHQLDYALCLALLQAPRWRFLGLIGSQTKAARFRRRLAHAGIDDDTLERMVSPVGLPEVQGKLPMEVAVSIVAQLQSLYYQNIKRPKTQTESWKTIKKLLREQGQEGPSAQTTEKAEHKL</sequence>
<dbReference type="PANTHER" id="PTHR30388:SF6">
    <property type="entry name" value="XANTHINE DEHYDROGENASE SUBUNIT A-RELATED"/>
    <property type="match status" value="1"/>
</dbReference>
<dbReference type="InterPro" id="IPR052698">
    <property type="entry name" value="MoCofactor_Util/Proc"/>
</dbReference>
<protein>
    <submittedName>
        <fullName evidence="4">Xanthine dehydrogenase accessory factor</fullName>
    </submittedName>
</protein>
<reference evidence="4 5" key="1">
    <citation type="submission" date="2020-08" db="EMBL/GenBank/DDBJ databases">
        <title>Genomic Encyclopedia of Type Strains, Phase III (KMG-III): the genomes of soil and plant-associated and newly described type strains.</title>
        <authorList>
            <person name="Whitman W."/>
        </authorList>
    </citation>
    <scope>NUCLEOTIDE SEQUENCE [LARGE SCALE GENOMIC DNA]</scope>
    <source>
        <strain evidence="4 5">CECT 8571</strain>
    </source>
</reference>
<dbReference type="NCBIfam" id="TIGR02964">
    <property type="entry name" value="xanthine_xdhC"/>
    <property type="match status" value="1"/>
</dbReference>
<gene>
    <name evidence="4" type="ORF">FHS30_002700</name>
</gene>
<dbReference type="Gene3D" id="3.40.50.720">
    <property type="entry name" value="NAD(P)-binding Rossmann-like Domain"/>
    <property type="match status" value="1"/>
</dbReference>
<evidence type="ECO:0000313" key="4">
    <source>
        <dbReference type="EMBL" id="MBB3169487.1"/>
    </source>
</evidence>
<dbReference type="AlphaFoldDB" id="A0A839UVU8"/>
<dbReference type="RefSeq" id="WP_183910994.1">
    <property type="nucleotide sequence ID" value="NZ_JACHXZ010000004.1"/>
</dbReference>
<evidence type="ECO:0000313" key="5">
    <source>
        <dbReference type="Proteomes" id="UP000559987"/>
    </source>
</evidence>
<feature type="region of interest" description="Disordered" evidence="1">
    <location>
        <begin position="275"/>
        <end position="295"/>
    </location>
</feature>
<accession>A0A839UVU8</accession>
<name>A0A839UVU8_9GAMM</name>
<proteinExistence type="predicted"/>
<dbReference type="InterPro" id="IPR027051">
    <property type="entry name" value="XdhC_Rossmann_dom"/>
</dbReference>
<feature type="domain" description="XdhC Rossmann" evidence="3">
    <location>
        <begin position="108"/>
        <end position="250"/>
    </location>
</feature>
<organism evidence="4 5">
    <name type="scientific">Simiduia aestuariiviva</name>
    <dbReference type="NCBI Taxonomy" id="1510459"/>
    <lineage>
        <taxon>Bacteria</taxon>
        <taxon>Pseudomonadati</taxon>
        <taxon>Pseudomonadota</taxon>
        <taxon>Gammaproteobacteria</taxon>
        <taxon>Cellvibrionales</taxon>
        <taxon>Cellvibrionaceae</taxon>
        <taxon>Simiduia</taxon>
    </lineage>
</organism>
<feature type="domain" description="XdhC- CoxI" evidence="2">
    <location>
        <begin position="14"/>
        <end position="74"/>
    </location>
</feature>
<dbReference type="InterPro" id="IPR014308">
    <property type="entry name" value="Xanthine_DH_XdhC"/>
</dbReference>
<dbReference type="Proteomes" id="UP000559987">
    <property type="component" value="Unassembled WGS sequence"/>
</dbReference>
<keyword evidence="5" id="KW-1185">Reference proteome</keyword>
<evidence type="ECO:0000259" key="2">
    <source>
        <dbReference type="Pfam" id="PF02625"/>
    </source>
</evidence>